<accession>A0A917AZZ6</accession>
<dbReference type="RefSeq" id="WP_188673060.1">
    <property type="nucleotide sequence ID" value="NZ_BMGP01000001.1"/>
</dbReference>
<keyword evidence="10" id="KW-0547">Nucleotide-binding</keyword>
<proteinExistence type="inferred from homology"/>
<keyword evidence="7" id="KW-0997">Cell inner membrane</keyword>
<evidence type="ECO:0000313" key="21">
    <source>
        <dbReference type="EMBL" id="GGF13888.1"/>
    </source>
</evidence>
<feature type="domain" description="AAA" evidence="20">
    <location>
        <begin position="265"/>
        <end position="392"/>
    </location>
</feature>
<protein>
    <recommendedName>
        <fullName evidence="5">non-specific protein-tyrosine kinase</fullName>
        <ecNumber evidence="5">2.7.10.2</ecNumber>
    </recommendedName>
</protein>
<keyword evidence="12" id="KW-0067">ATP-binding</keyword>
<dbReference type="AlphaFoldDB" id="A0A917AZZ6"/>
<dbReference type="Pfam" id="PF13614">
    <property type="entry name" value="AAA_31"/>
    <property type="match status" value="1"/>
</dbReference>
<keyword evidence="9 18" id="KW-0812">Transmembrane</keyword>
<keyword evidence="22" id="KW-1185">Reference proteome</keyword>
<keyword evidence="14 18" id="KW-0472">Membrane</keyword>
<evidence type="ECO:0000256" key="16">
    <source>
        <dbReference type="ARBA" id="ARBA00051245"/>
    </source>
</evidence>
<comment type="similarity">
    <text evidence="3">Belongs to the CpsD/CapB family.</text>
</comment>
<evidence type="ECO:0000256" key="13">
    <source>
        <dbReference type="ARBA" id="ARBA00022989"/>
    </source>
</evidence>
<dbReference type="EC" id="2.7.10.2" evidence="5"/>
<keyword evidence="13 18" id="KW-1133">Transmembrane helix</keyword>
<dbReference type="PANTHER" id="PTHR32309">
    <property type="entry name" value="TYROSINE-PROTEIN KINASE"/>
    <property type="match status" value="1"/>
</dbReference>
<sequence>MDPHDYLKALRKRWLVITILGLVGAGVGYVYANSLPDVYQSTSAVFVSSTQGDTTSELVQGSTYTQNLVQSYAALATTPKVLAPVITELGLTTTPTQLAKQISANTPLNTVLIEITVTDASPQKAAAIANSVSESLTTTATALSPVSTGAKSSIAMSVVTPAQVSANPVAPNRRLIQLSGLVVGLAIGVLYALGRTLFDTRIRTDRDIERITEIPVIGNVERRRRGSAQPTGVTMRLAPHSLMAEDYRRVRTNLEFADVDNAIRSITVTSAVPGEGKTTMSLNIALAMAERSLRVLIVDADLRRPSIATYAQIEGAAGLTSVLVGSALLEEVIQPWAPNVDILPSGVVPPNPNQLLGSTAMARLVQSVKSTYDFVIIDTPPLLPASDALTLTHMTDGAVLVTLYNSTTRQKLSDALAALAAVRARTIGIVLNQTRPKALTGYYGRESSAAAADARAGAEAAGARASQGVTDGGADESPLADAGTARRGRVPDAGPPVTEPEPSATVHRTRALLRPTP</sequence>
<evidence type="ECO:0000256" key="14">
    <source>
        <dbReference type="ARBA" id="ARBA00023136"/>
    </source>
</evidence>
<evidence type="ECO:0000256" key="3">
    <source>
        <dbReference type="ARBA" id="ARBA00007316"/>
    </source>
</evidence>
<organism evidence="21 22">
    <name type="scientific">Subtercola lobariae</name>
    <dbReference type="NCBI Taxonomy" id="1588641"/>
    <lineage>
        <taxon>Bacteria</taxon>
        <taxon>Bacillati</taxon>
        <taxon>Actinomycetota</taxon>
        <taxon>Actinomycetes</taxon>
        <taxon>Micrococcales</taxon>
        <taxon>Microbacteriaceae</taxon>
        <taxon>Subtercola</taxon>
    </lineage>
</organism>
<evidence type="ECO:0000256" key="1">
    <source>
        <dbReference type="ARBA" id="ARBA00004429"/>
    </source>
</evidence>
<feature type="transmembrane region" description="Helical" evidence="18">
    <location>
        <begin position="175"/>
        <end position="193"/>
    </location>
</feature>
<gene>
    <name evidence="21" type="ORF">GCM10011399_04710</name>
</gene>
<name>A0A917AZZ6_9MICO</name>
<dbReference type="GO" id="GO:0005524">
    <property type="term" value="F:ATP binding"/>
    <property type="evidence" value="ECO:0007669"/>
    <property type="project" value="UniProtKB-KW"/>
</dbReference>
<evidence type="ECO:0000256" key="5">
    <source>
        <dbReference type="ARBA" id="ARBA00011903"/>
    </source>
</evidence>
<keyword evidence="15" id="KW-0829">Tyrosine-protein kinase</keyword>
<evidence type="ECO:0000256" key="10">
    <source>
        <dbReference type="ARBA" id="ARBA00022741"/>
    </source>
</evidence>
<evidence type="ECO:0000256" key="2">
    <source>
        <dbReference type="ARBA" id="ARBA00006683"/>
    </source>
</evidence>
<evidence type="ECO:0000256" key="18">
    <source>
        <dbReference type="SAM" id="Phobius"/>
    </source>
</evidence>
<dbReference type="Proteomes" id="UP000598775">
    <property type="component" value="Unassembled WGS sequence"/>
</dbReference>
<dbReference type="SUPFAM" id="SSF52540">
    <property type="entry name" value="P-loop containing nucleoside triphosphate hydrolases"/>
    <property type="match status" value="1"/>
</dbReference>
<keyword evidence="6" id="KW-1003">Cell membrane</keyword>
<keyword evidence="8" id="KW-0808">Transferase</keyword>
<evidence type="ECO:0000256" key="12">
    <source>
        <dbReference type="ARBA" id="ARBA00022840"/>
    </source>
</evidence>
<dbReference type="EMBL" id="BMGP01000001">
    <property type="protein sequence ID" value="GGF13888.1"/>
    <property type="molecule type" value="Genomic_DNA"/>
</dbReference>
<dbReference type="InterPro" id="IPR027417">
    <property type="entry name" value="P-loop_NTPase"/>
</dbReference>
<evidence type="ECO:0000256" key="11">
    <source>
        <dbReference type="ARBA" id="ARBA00022777"/>
    </source>
</evidence>
<dbReference type="GO" id="GO:0005886">
    <property type="term" value="C:plasma membrane"/>
    <property type="evidence" value="ECO:0007669"/>
    <property type="project" value="UniProtKB-SubCell"/>
</dbReference>
<evidence type="ECO:0000259" key="20">
    <source>
        <dbReference type="Pfam" id="PF13614"/>
    </source>
</evidence>
<dbReference type="InterPro" id="IPR005702">
    <property type="entry name" value="Wzc-like_C"/>
</dbReference>
<feature type="transmembrane region" description="Helical" evidence="18">
    <location>
        <begin position="14"/>
        <end position="32"/>
    </location>
</feature>
<dbReference type="InterPro" id="IPR050445">
    <property type="entry name" value="Bact_polysacc_biosynth/exp"/>
</dbReference>
<dbReference type="Gene3D" id="3.40.50.300">
    <property type="entry name" value="P-loop containing nucleotide triphosphate hydrolases"/>
    <property type="match status" value="1"/>
</dbReference>
<evidence type="ECO:0000256" key="15">
    <source>
        <dbReference type="ARBA" id="ARBA00023137"/>
    </source>
</evidence>
<comment type="similarity">
    <text evidence="4">Belongs to the etk/wzc family.</text>
</comment>
<dbReference type="CDD" id="cd05387">
    <property type="entry name" value="BY-kinase"/>
    <property type="match status" value="1"/>
</dbReference>
<evidence type="ECO:0000256" key="8">
    <source>
        <dbReference type="ARBA" id="ARBA00022679"/>
    </source>
</evidence>
<evidence type="ECO:0000256" key="9">
    <source>
        <dbReference type="ARBA" id="ARBA00022692"/>
    </source>
</evidence>
<dbReference type="InterPro" id="IPR003856">
    <property type="entry name" value="LPS_length_determ_N"/>
</dbReference>
<dbReference type="PANTHER" id="PTHR32309:SF13">
    <property type="entry name" value="FERRIC ENTEROBACTIN TRANSPORT PROTEIN FEPE"/>
    <property type="match status" value="1"/>
</dbReference>
<feature type="domain" description="Polysaccharide chain length determinant N-terminal" evidence="19">
    <location>
        <begin position="6"/>
        <end position="89"/>
    </location>
</feature>
<reference evidence="21 22" key="1">
    <citation type="journal article" date="2014" name="Int. J. Syst. Evol. Microbiol.">
        <title>Complete genome sequence of Corynebacterium casei LMG S-19264T (=DSM 44701T), isolated from a smear-ripened cheese.</title>
        <authorList>
            <consortium name="US DOE Joint Genome Institute (JGI-PGF)"/>
            <person name="Walter F."/>
            <person name="Albersmeier A."/>
            <person name="Kalinowski J."/>
            <person name="Ruckert C."/>
        </authorList>
    </citation>
    <scope>NUCLEOTIDE SEQUENCE [LARGE SCALE GENOMIC DNA]</scope>
    <source>
        <strain evidence="21 22">CGMCC 1.12976</strain>
    </source>
</reference>
<keyword evidence="11" id="KW-0418">Kinase</keyword>
<comment type="similarity">
    <text evidence="2">Belongs to the CpsC/CapA family.</text>
</comment>
<dbReference type="Pfam" id="PF02706">
    <property type="entry name" value="Wzz"/>
    <property type="match status" value="1"/>
</dbReference>
<evidence type="ECO:0000256" key="17">
    <source>
        <dbReference type="SAM" id="MobiDB-lite"/>
    </source>
</evidence>
<evidence type="ECO:0000256" key="6">
    <source>
        <dbReference type="ARBA" id="ARBA00022475"/>
    </source>
</evidence>
<comment type="subcellular location">
    <subcellularLocation>
        <location evidence="1">Cell inner membrane</location>
        <topology evidence="1">Multi-pass membrane protein</topology>
    </subcellularLocation>
</comment>
<dbReference type="InterPro" id="IPR025669">
    <property type="entry name" value="AAA_dom"/>
</dbReference>
<evidence type="ECO:0000313" key="22">
    <source>
        <dbReference type="Proteomes" id="UP000598775"/>
    </source>
</evidence>
<evidence type="ECO:0000256" key="4">
    <source>
        <dbReference type="ARBA" id="ARBA00008883"/>
    </source>
</evidence>
<dbReference type="NCBIfam" id="TIGR01007">
    <property type="entry name" value="eps_fam"/>
    <property type="match status" value="1"/>
</dbReference>
<evidence type="ECO:0000256" key="7">
    <source>
        <dbReference type="ARBA" id="ARBA00022519"/>
    </source>
</evidence>
<feature type="region of interest" description="Disordered" evidence="17">
    <location>
        <begin position="462"/>
        <end position="517"/>
    </location>
</feature>
<dbReference type="GO" id="GO:0004715">
    <property type="term" value="F:non-membrane spanning protein tyrosine kinase activity"/>
    <property type="evidence" value="ECO:0007669"/>
    <property type="project" value="UniProtKB-EC"/>
</dbReference>
<comment type="catalytic activity">
    <reaction evidence="16">
        <text>L-tyrosyl-[protein] + ATP = O-phospho-L-tyrosyl-[protein] + ADP + H(+)</text>
        <dbReference type="Rhea" id="RHEA:10596"/>
        <dbReference type="Rhea" id="RHEA-COMP:10136"/>
        <dbReference type="Rhea" id="RHEA-COMP:20101"/>
        <dbReference type="ChEBI" id="CHEBI:15378"/>
        <dbReference type="ChEBI" id="CHEBI:30616"/>
        <dbReference type="ChEBI" id="CHEBI:46858"/>
        <dbReference type="ChEBI" id="CHEBI:61978"/>
        <dbReference type="ChEBI" id="CHEBI:456216"/>
        <dbReference type="EC" id="2.7.10.2"/>
    </reaction>
</comment>
<evidence type="ECO:0000259" key="19">
    <source>
        <dbReference type="Pfam" id="PF02706"/>
    </source>
</evidence>
<comment type="caution">
    <text evidence="21">The sequence shown here is derived from an EMBL/GenBank/DDBJ whole genome shotgun (WGS) entry which is preliminary data.</text>
</comment>